<reference evidence="5" key="1">
    <citation type="journal article" date="2020" name="ISME J.">
        <title>Gammaproteobacteria mediating utilization of methyl-, sulfur- and petroleum organic compounds in deep ocean hydrothermal plumes.</title>
        <authorList>
            <person name="Zhou Z."/>
            <person name="Liu Y."/>
            <person name="Pan J."/>
            <person name="Cron B.R."/>
            <person name="Toner B.M."/>
            <person name="Anantharaman K."/>
            <person name="Breier J.A."/>
            <person name="Dick G.J."/>
            <person name="Li M."/>
        </authorList>
    </citation>
    <scope>NUCLEOTIDE SEQUENCE</scope>
    <source>
        <strain evidence="5">SZUA-1385</strain>
    </source>
</reference>
<dbReference type="SMART" id="SM00318">
    <property type="entry name" value="SNc"/>
    <property type="match status" value="1"/>
</dbReference>
<dbReference type="GO" id="GO:0003676">
    <property type="term" value="F:nucleic acid binding"/>
    <property type="evidence" value="ECO:0007669"/>
    <property type="project" value="InterPro"/>
</dbReference>
<protein>
    <recommendedName>
        <fullName evidence="4">TNase-like domain-containing protein</fullName>
    </recommendedName>
</protein>
<evidence type="ECO:0000313" key="6">
    <source>
        <dbReference type="Proteomes" id="UP000605144"/>
    </source>
</evidence>
<dbReference type="Gene3D" id="2.40.50.90">
    <property type="match status" value="1"/>
</dbReference>
<organism evidence="5 6">
    <name type="scientific">Methanothermococcus okinawensis</name>
    <dbReference type="NCBI Taxonomy" id="155863"/>
    <lineage>
        <taxon>Archaea</taxon>
        <taxon>Methanobacteriati</taxon>
        <taxon>Methanobacteriota</taxon>
        <taxon>Methanomada group</taxon>
        <taxon>Methanococci</taxon>
        <taxon>Methanococcales</taxon>
        <taxon>Methanococcaceae</taxon>
        <taxon>Methanothermococcus</taxon>
    </lineage>
</organism>
<evidence type="ECO:0000256" key="2">
    <source>
        <dbReference type="ARBA" id="ARBA00022759"/>
    </source>
</evidence>
<gene>
    <name evidence="5" type="ORF">EYG76_00890</name>
</gene>
<accession>A0A832YMT8</accession>
<dbReference type="GO" id="GO:0004519">
    <property type="term" value="F:endonuclease activity"/>
    <property type="evidence" value="ECO:0007669"/>
    <property type="project" value="UniProtKB-KW"/>
</dbReference>
<dbReference type="EMBL" id="DQSV01000015">
    <property type="protein sequence ID" value="HIP16847.1"/>
    <property type="molecule type" value="Genomic_DNA"/>
</dbReference>
<evidence type="ECO:0000256" key="3">
    <source>
        <dbReference type="ARBA" id="ARBA00022801"/>
    </source>
</evidence>
<dbReference type="GO" id="GO:0016787">
    <property type="term" value="F:hydrolase activity"/>
    <property type="evidence" value="ECO:0007669"/>
    <property type="project" value="UniProtKB-KW"/>
</dbReference>
<evidence type="ECO:0000259" key="4">
    <source>
        <dbReference type="PROSITE" id="PS50830"/>
    </source>
</evidence>
<feature type="domain" description="TNase-like" evidence="4">
    <location>
        <begin position="23"/>
        <end position="171"/>
    </location>
</feature>
<dbReference type="InterPro" id="IPR016071">
    <property type="entry name" value="Staphylococal_nuclease_OB-fold"/>
</dbReference>
<keyword evidence="2" id="KW-0255">Endonuclease</keyword>
<dbReference type="Proteomes" id="UP000605144">
    <property type="component" value="Unassembled WGS sequence"/>
</dbReference>
<dbReference type="CDD" id="cd00175">
    <property type="entry name" value="SNc"/>
    <property type="match status" value="1"/>
</dbReference>
<proteinExistence type="predicted"/>
<dbReference type="PROSITE" id="PS01123">
    <property type="entry name" value="TNASE_1"/>
    <property type="match status" value="1"/>
</dbReference>
<name>A0A832YMT8_9EURY</name>
<dbReference type="Pfam" id="PF00565">
    <property type="entry name" value="SNase"/>
    <property type="match status" value="1"/>
</dbReference>
<evidence type="ECO:0000313" key="5">
    <source>
        <dbReference type="EMBL" id="HIP16847.1"/>
    </source>
</evidence>
<dbReference type="PANTHER" id="PTHR12302:SF3">
    <property type="entry name" value="SERINE_THREONINE-PROTEIN KINASE 31"/>
    <property type="match status" value="1"/>
</dbReference>
<comment type="caution">
    <text evidence="5">The sequence shown here is derived from an EMBL/GenBank/DDBJ whole genome shotgun (WGS) entry which is preliminary data.</text>
</comment>
<dbReference type="AlphaFoldDB" id="A0A832YMT8"/>
<dbReference type="PROSITE" id="PS50830">
    <property type="entry name" value="TNASE_3"/>
    <property type="match status" value="1"/>
</dbReference>
<keyword evidence="1" id="KW-0540">Nuclease</keyword>
<dbReference type="InterPro" id="IPR035437">
    <property type="entry name" value="SNase_OB-fold_sf"/>
</dbReference>
<dbReference type="PROSITE" id="PS01284">
    <property type="entry name" value="TNASE_2"/>
    <property type="match status" value="1"/>
</dbReference>
<keyword evidence="3" id="KW-0378">Hydrolase</keyword>
<dbReference type="PANTHER" id="PTHR12302">
    <property type="entry name" value="EBNA2 BINDING PROTEIN P100"/>
    <property type="match status" value="1"/>
</dbReference>
<evidence type="ECO:0000256" key="1">
    <source>
        <dbReference type="ARBA" id="ARBA00022722"/>
    </source>
</evidence>
<dbReference type="InterPro" id="IPR002071">
    <property type="entry name" value="Thermonucl_AS"/>
</dbReference>
<sequence length="173" mass="20611">MEEFHNKDLSDYVSSYDFINSHEHITGKVIKVSDGDTIWIQCENGSKYKIRLLGVDTPETYRRNNPHEYYTYNNTPITNITYLKVWGHKATEYAKNKLENREVVIVFDKKSPKKDRYGRYLAYVFVNGEDFNEDLIEYGYARVYVSDFELLDRYLKEEKYAKKNKIGLWNISN</sequence>
<dbReference type="SUPFAM" id="SSF50199">
    <property type="entry name" value="Staphylococcal nuclease"/>
    <property type="match status" value="1"/>
</dbReference>